<evidence type="ECO:0000313" key="3">
    <source>
        <dbReference type="Proteomes" id="UP000757103"/>
    </source>
</evidence>
<dbReference type="InterPro" id="IPR036278">
    <property type="entry name" value="Sialidase_sf"/>
</dbReference>
<dbReference type="Gene3D" id="2.120.10.10">
    <property type="match status" value="1"/>
</dbReference>
<dbReference type="PANTHER" id="PTHR38792:SF3">
    <property type="entry name" value="BNR_ASP-BOX REPEAT DOMAIN PROTEIN (AFU_ORTHOLOGUE AFUA_7G06430)-RELATED"/>
    <property type="match status" value="1"/>
</dbReference>
<dbReference type="GO" id="GO:0016052">
    <property type="term" value="P:carbohydrate catabolic process"/>
    <property type="evidence" value="ECO:0007669"/>
    <property type="project" value="InterPro"/>
</dbReference>
<evidence type="ECO:0000313" key="2">
    <source>
        <dbReference type="EMBL" id="HJG89053.1"/>
    </source>
</evidence>
<dbReference type="PANTHER" id="PTHR38792">
    <property type="entry name" value="BNR/ASP-BOX REPEAT DOMAIN PROTEIN (AFU_ORTHOLOGUE AFUA_7G06430)-RELATED"/>
    <property type="match status" value="1"/>
</dbReference>
<dbReference type="EMBL" id="DYUD01000020">
    <property type="protein sequence ID" value="HJG89053.1"/>
    <property type="molecule type" value="Genomic_DNA"/>
</dbReference>
<organism evidence="2 3">
    <name type="scientific">Barnesiella viscericola</name>
    <dbReference type="NCBI Taxonomy" id="397865"/>
    <lineage>
        <taxon>Bacteria</taxon>
        <taxon>Pseudomonadati</taxon>
        <taxon>Bacteroidota</taxon>
        <taxon>Bacteroidia</taxon>
        <taxon>Bacteroidales</taxon>
        <taxon>Barnesiellaceae</taxon>
        <taxon>Barnesiella</taxon>
    </lineage>
</organism>
<reference evidence="2" key="2">
    <citation type="submission" date="2021-09" db="EMBL/GenBank/DDBJ databases">
        <authorList>
            <person name="Gilroy R."/>
        </authorList>
    </citation>
    <scope>NUCLEOTIDE SEQUENCE</scope>
    <source>
        <strain evidence="2">CHK121-7720</strain>
    </source>
</reference>
<accession>A0A921MR12</accession>
<dbReference type="SUPFAM" id="SSF50939">
    <property type="entry name" value="Sialidases"/>
    <property type="match status" value="1"/>
</dbReference>
<gene>
    <name evidence="2" type="ORF">K8U91_06225</name>
</gene>
<comment type="caution">
    <text evidence="2">The sequence shown here is derived from an EMBL/GenBank/DDBJ whole genome shotgun (WGS) entry which is preliminary data.</text>
</comment>
<protein>
    <recommendedName>
        <fullName evidence="1">Carbohydrate-binding domain-containing protein</fullName>
    </recommendedName>
</protein>
<dbReference type="Pfam" id="PF06452">
    <property type="entry name" value="CBM9_1"/>
    <property type="match status" value="1"/>
</dbReference>
<dbReference type="Gene3D" id="2.60.40.1190">
    <property type="match status" value="1"/>
</dbReference>
<dbReference type="AlphaFoldDB" id="A0A921MR12"/>
<dbReference type="CDD" id="cd15482">
    <property type="entry name" value="Sialidase_non-viral"/>
    <property type="match status" value="1"/>
</dbReference>
<dbReference type="RefSeq" id="WP_273306099.1">
    <property type="nucleotide sequence ID" value="NZ_DYUD01000020.1"/>
</dbReference>
<dbReference type="GO" id="GO:0004553">
    <property type="term" value="F:hydrolase activity, hydrolyzing O-glycosyl compounds"/>
    <property type="evidence" value="ECO:0007669"/>
    <property type="project" value="InterPro"/>
</dbReference>
<feature type="domain" description="Carbohydrate-binding" evidence="1">
    <location>
        <begin position="373"/>
        <end position="516"/>
    </location>
</feature>
<sequence length="615" mass="68431">MRSFVNQGVYARVKLLSNREMALVYNTGDILYIRKKSVSDKSWGNPIQVSVDNTGKYNYTNAELSELSDGRLIYVWNARPKEEGEYPYKIMMKFSDDCGDTWYGEQDIYVAGVTKREGCWEPVCLEMPSGELQVYFANEYGVADNNQNITLLRSFDQGKKWGDETVVCFRDRYRDGMPVPVLLQEQGGIAVAIEDNGIDGTFKPAIIYSTLENNWADGPVGGSSENRWEALRSDCKLSANIYAGAPYLIQLENGETVLSVQSGEGRDEPNTQNSALMQVYVGDKECRNFARKSTPFQFSDSQVSVLWNSLCAVDSTTLLAVSSISGLSSQNGIWTATGRLFNSMEIENCEGRAERYGNFSPLYLGAEGYAHLQVKSAWDNSNLYLLFDVFDPVQTLAEEGEPMWQSDGVEVYIDPLNKNTGTIASGMFKLLCDYSGQSVYHKSVAGVWQEEENDIVCKSSLTQTGYTLEMIIPWSNLGGRPETDFGIHIKLHNNDNNKKFVHENLSGGNGDKPNTWLPCVLKGQPTSMISFVKQNSPVCIWEASGAGGERAIQYEINGPVNSPRLYIYAMDGRLYSSHSLESASGTLPLSVPDEIVLLKLVDNNKVLDSQKILLK</sequence>
<dbReference type="SUPFAM" id="SSF49344">
    <property type="entry name" value="CBD9-like"/>
    <property type="match status" value="1"/>
</dbReference>
<evidence type="ECO:0000259" key="1">
    <source>
        <dbReference type="Pfam" id="PF06452"/>
    </source>
</evidence>
<dbReference type="InterPro" id="IPR010502">
    <property type="entry name" value="Carb-bd_dom_fam9"/>
</dbReference>
<reference evidence="2" key="1">
    <citation type="journal article" date="2021" name="PeerJ">
        <title>Extensive microbial diversity within the chicken gut microbiome revealed by metagenomics and culture.</title>
        <authorList>
            <person name="Gilroy R."/>
            <person name="Ravi A."/>
            <person name="Getino M."/>
            <person name="Pursley I."/>
            <person name="Horton D.L."/>
            <person name="Alikhan N.F."/>
            <person name="Baker D."/>
            <person name="Gharbi K."/>
            <person name="Hall N."/>
            <person name="Watson M."/>
            <person name="Adriaenssens E.M."/>
            <person name="Foster-Nyarko E."/>
            <person name="Jarju S."/>
            <person name="Secka A."/>
            <person name="Antonio M."/>
            <person name="Oren A."/>
            <person name="Chaudhuri R.R."/>
            <person name="La Ragione R."/>
            <person name="Hildebrand F."/>
            <person name="Pallen M.J."/>
        </authorList>
    </citation>
    <scope>NUCLEOTIDE SEQUENCE</scope>
    <source>
        <strain evidence="2">CHK121-7720</strain>
    </source>
</reference>
<proteinExistence type="predicted"/>
<name>A0A921MR12_9BACT</name>
<dbReference type="GO" id="GO:0030246">
    <property type="term" value="F:carbohydrate binding"/>
    <property type="evidence" value="ECO:0007669"/>
    <property type="project" value="InterPro"/>
</dbReference>
<dbReference type="Proteomes" id="UP000757103">
    <property type="component" value="Unassembled WGS sequence"/>
</dbReference>